<proteinExistence type="predicted"/>
<keyword evidence="5" id="KW-0472">Membrane</keyword>
<dbReference type="GO" id="GO:0038039">
    <property type="term" value="C:G protein-coupled receptor heterodimeric complex"/>
    <property type="evidence" value="ECO:0007669"/>
    <property type="project" value="TreeGrafter"/>
</dbReference>
<evidence type="ECO:0000256" key="5">
    <source>
        <dbReference type="ARBA" id="ARBA00023136"/>
    </source>
</evidence>
<dbReference type="EMBL" id="CAIIXF020000516">
    <property type="protein sequence ID" value="CAH1803320.1"/>
    <property type="molecule type" value="Genomic_DNA"/>
</dbReference>
<keyword evidence="3" id="KW-1133">Transmembrane helix</keyword>
<dbReference type="InterPro" id="IPR002455">
    <property type="entry name" value="GPCR3_GABA-B"/>
</dbReference>
<dbReference type="AlphaFoldDB" id="A0A8J1UVQ5"/>
<dbReference type="PROSITE" id="PS50259">
    <property type="entry name" value="G_PROTEIN_RECEP_F3_4"/>
    <property type="match status" value="1"/>
</dbReference>
<evidence type="ECO:0000256" key="7">
    <source>
        <dbReference type="ARBA" id="ARBA00023180"/>
    </source>
</evidence>
<dbReference type="OrthoDB" id="16403at2759"/>
<reference evidence="9" key="1">
    <citation type="submission" date="2022-03" db="EMBL/GenBank/DDBJ databases">
        <authorList>
            <person name="Martin C."/>
        </authorList>
    </citation>
    <scope>NUCLEOTIDE SEQUENCE</scope>
</reference>
<comment type="subcellular location">
    <subcellularLocation>
        <location evidence="1">Membrane</location>
        <topology evidence="1">Multi-pass membrane protein</topology>
    </subcellularLocation>
</comment>
<dbReference type="PANTHER" id="PTHR10519">
    <property type="entry name" value="GABA-B RECEPTOR"/>
    <property type="match status" value="1"/>
</dbReference>
<dbReference type="Pfam" id="PF00003">
    <property type="entry name" value="7tm_3"/>
    <property type="match status" value="1"/>
</dbReference>
<evidence type="ECO:0000256" key="6">
    <source>
        <dbReference type="ARBA" id="ARBA00023170"/>
    </source>
</evidence>
<comment type="caution">
    <text evidence="9">The sequence shown here is derived from an EMBL/GenBank/DDBJ whole genome shotgun (WGS) entry which is preliminary data.</text>
</comment>
<organism evidence="9 10">
    <name type="scientific">Owenia fusiformis</name>
    <name type="common">Polychaete worm</name>
    <dbReference type="NCBI Taxonomy" id="6347"/>
    <lineage>
        <taxon>Eukaryota</taxon>
        <taxon>Metazoa</taxon>
        <taxon>Spiralia</taxon>
        <taxon>Lophotrochozoa</taxon>
        <taxon>Annelida</taxon>
        <taxon>Polychaeta</taxon>
        <taxon>Sedentaria</taxon>
        <taxon>Canalipalpata</taxon>
        <taxon>Sabellida</taxon>
        <taxon>Oweniida</taxon>
        <taxon>Oweniidae</taxon>
        <taxon>Owenia</taxon>
    </lineage>
</organism>
<evidence type="ECO:0000313" key="9">
    <source>
        <dbReference type="EMBL" id="CAH1803320.1"/>
    </source>
</evidence>
<keyword evidence="8" id="KW-0807">Transducer</keyword>
<dbReference type="PANTHER" id="PTHR10519:SF20">
    <property type="entry name" value="G-PROTEIN COUPLED RECEPTOR 156-RELATED"/>
    <property type="match status" value="1"/>
</dbReference>
<keyword evidence="2" id="KW-0812">Transmembrane</keyword>
<evidence type="ECO:0000256" key="4">
    <source>
        <dbReference type="ARBA" id="ARBA00023040"/>
    </source>
</evidence>
<sequence length="221" mass="24327">DVYVLVHIADLQTGVQPEPLLKDMCMESVKEGWLIFMFFLLVVADAIIVAVWFVTDPLHPRRIELNSTLDDYTSIRTITMMIGCESTYKNYFLIAILCYKGIVLLLGGLIVWPALFVSMKKGFSHFSGFAVAVFVSLLSSIVLVVISFLIPTEPNALFIITGCLILFTTILTTLLIFISKAIIIAKGGDPLSMKLFSPIGAAFGFLETVAGEGQMARFGCR</sequence>
<dbReference type="InterPro" id="IPR017978">
    <property type="entry name" value="GPCR_3_C"/>
</dbReference>
<protein>
    <submittedName>
        <fullName evidence="9">Uncharacterized protein</fullName>
    </submittedName>
</protein>
<evidence type="ECO:0000256" key="1">
    <source>
        <dbReference type="ARBA" id="ARBA00004141"/>
    </source>
</evidence>
<evidence type="ECO:0000256" key="2">
    <source>
        <dbReference type="ARBA" id="ARBA00022692"/>
    </source>
</evidence>
<evidence type="ECO:0000313" key="10">
    <source>
        <dbReference type="Proteomes" id="UP000749559"/>
    </source>
</evidence>
<dbReference type="Proteomes" id="UP000749559">
    <property type="component" value="Unassembled WGS sequence"/>
</dbReference>
<keyword evidence="6" id="KW-0675">Receptor</keyword>
<keyword evidence="4" id="KW-0297">G-protein coupled receptor</keyword>
<evidence type="ECO:0000256" key="3">
    <source>
        <dbReference type="ARBA" id="ARBA00022989"/>
    </source>
</evidence>
<feature type="non-terminal residue" evidence="9">
    <location>
        <position position="221"/>
    </location>
</feature>
<accession>A0A8J1UVQ5</accession>
<dbReference type="GO" id="GO:0004965">
    <property type="term" value="F:G protein-coupled GABA receptor activity"/>
    <property type="evidence" value="ECO:0007669"/>
    <property type="project" value="InterPro"/>
</dbReference>
<keyword evidence="10" id="KW-1185">Reference proteome</keyword>
<keyword evidence="7" id="KW-0325">Glycoprotein</keyword>
<dbReference type="PRINTS" id="PR01176">
    <property type="entry name" value="GABABRECEPTR"/>
</dbReference>
<evidence type="ECO:0000256" key="8">
    <source>
        <dbReference type="ARBA" id="ARBA00023224"/>
    </source>
</evidence>
<name>A0A8J1UVQ5_OWEFU</name>
<gene>
    <name evidence="9" type="ORF">OFUS_LOCUS26925</name>
</gene>